<evidence type="ECO:0000256" key="6">
    <source>
        <dbReference type="ARBA" id="ARBA00022692"/>
    </source>
</evidence>
<dbReference type="PRINTS" id="PR01077">
    <property type="entry name" value="CLAUDIN"/>
</dbReference>
<evidence type="ECO:0000256" key="10">
    <source>
        <dbReference type="SAM" id="Phobius"/>
    </source>
</evidence>
<feature type="transmembrane region" description="Helical" evidence="10">
    <location>
        <begin position="108"/>
        <end position="127"/>
    </location>
</feature>
<evidence type="ECO:0000256" key="8">
    <source>
        <dbReference type="ARBA" id="ARBA00022989"/>
    </source>
</evidence>
<evidence type="ECO:0000313" key="12">
    <source>
        <dbReference type="Proteomes" id="UP000034805"/>
    </source>
</evidence>
<gene>
    <name evidence="11" type="ORF">Z043_115779</name>
</gene>
<dbReference type="EMBL" id="JARO02006071">
    <property type="protein sequence ID" value="KPP65778.1"/>
    <property type="molecule type" value="Genomic_DNA"/>
</dbReference>
<evidence type="ECO:0000256" key="5">
    <source>
        <dbReference type="ARBA" id="ARBA00022475"/>
    </source>
</evidence>
<comment type="subcellular location">
    <subcellularLocation>
        <location evidence="1">Cell junction</location>
        <location evidence="1">Tight junction</location>
    </subcellularLocation>
    <subcellularLocation>
        <location evidence="2">Cell membrane</location>
        <topology evidence="2">Multi-pass membrane protein</topology>
    </subcellularLocation>
</comment>
<comment type="similarity">
    <text evidence="3">Belongs to the claudin family.</text>
</comment>
<keyword evidence="5" id="KW-1003">Cell membrane</keyword>
<dbReference type="GO" id="GO:0005923">
    <property type="term" value="C:bicellular tight junction"/>
    <property type="evidence" value="ECO:0007669"/>
    <property type="project" value="UniProtKB-SubCell"/>
</dbReference>
<evidence type="ECO:0000256" key="3">
    <source>
        <dbReference type="ARBA" id="ARBA00008295"/>
    </source>
</evidence>
<feature type="transmembrane region" description="Helical" evidence="10">
    <location>
        <begin position="148"/>
        <end position="170"/>
    </location>
</feature>
<evidence type="ECO:0000256" key="1">
    <source>
        <dbReference type="ARBA" id="ARBA00004435"/>
    </source>
</evidence>
<reference evidence="11 12" key="1">
    <citation type="submission" date="2015-08" db="EMBL/GenBank/DDBJ databases">
        <title>The genome of the Asian arowana (Scleropages formosus).</title>
        <authorList>
            <person name="Tan M.H."/>
            <person name="Gan H.M."/>
            <person name="Croft L.J."/>
            <person name="Austin C.M."/>
        </authorList>
    </citation>
    <scope>NUCLEOTIDE SEQUENCE [LARGE SCALE GENOMIC DNA]</scope>
    <source>
        <strain evidence="11">Aro1</strain>
    </source>
</reference>
<keyword evidence="9 10" id="KW-0472">Membrane</keyword>
<feature type="transmembrane region" description="Helical" evidence="10">
    <location>
        <begin position="63"/>
        <end position="88"/>
    </location>
</feature>
<dbReference type="GO" id="GO:0005886">
    <property type="term" value="C:plasma membrane"/>
    <property type="evidence" value="ECO:0007669"/>
    <property type="project" value="UniProtKB-SubCell"/>
</dbReference>
<dbReference type="PANTHER" id="PTHR12002">
    <property type="entry name" value="CLAUDIN"/>
    <property type="match status" value="1"/>
</dbReference>
<protein>
    <recommendedName>
        <fullName evidence="13">Claudin</fullName>
    </recommendedName>
</protein>
<dbReference type="InterPro" id="IPR006187">
    <property type="entry name" value="Claudin"/>
</dbReference>
<keyword evidence="8 10" id="KW-1133">Transmembrane helix</keyword>
<accession>A0A0P7WVS1</accession>
<dbReference type="InterPro" id="IPR004031">
    <property type="entry name" value="PMP22/EMP/MP20/Claudin"/>
</dbReference>
<organism evidence="11 12">
    <name type="scientific">Scleropages formosus</name>
    <name type="common">Asian bonytongue</name>
    <name type="synonym">Osteoglossum formosum</name>
    <dbReference type="NCBI Taxonomy" id="113540"/>
    <lineage>
        <taxon>Eukaryota</taxon>
        <taxon>Metazoa</taxon>
        <taxon>Chordata</taxon>
        <taxon>Craniata</taxon>
        <taxon>Vertebrata</taxon>
        <taxon>Euteleostomi</taxon>
        <taxon>Actinopterygii</taxon>
        <taxon>Neopterygii</taxon>
        <taxon>Teleostei</taxon>
        <taxon>Osteoglossocephala</taxon>
        <taxon>Osteoglossomorpha</taxon>
        <taxon>Osteoglossiformes</taxon>
        <taxon>Osteoglossidae</taxon>
        <taxon>Scleropages</taxon>
    </lineage>
</organism>
<evidence type="ECO:0000313" key="11">
    <source>
        <dbReference type="EMBL" id="KPP65778.1"/>
    </source>
</evidence>
<comment type="caution">
    <text evidence="11">The sequence shown here is derived from an EMBL/GenBank/DDBJ whole genome shotgun (WGS) entry which is preliminary data.</text>
</comment>
<keyword evidence="4" id="KW-0796">Tight junction</keyword>
<keyword evidence="7" id="KW-0965">Cell junction</keyword>
<evidence type="ECO:0000256" key="4">
    <source>
        <dbReference type="ARBA" id="ARBA00022427"/>
    </source>
</evidence>
<sequence>MVSTGLRVGLDVPGLLGAVVSGALLPRPVTAFLGNHIVTMHILWESLWLRCRVQSMGQVRCKVYSSTLALTHALLVVGVLLTIAALLAKVLEGKCTNFVEPGWAKAQITVTAGTLLVSAGFLCLIPRPSWAARVVVQYQSWHVMDRRWQYSQIFTAETSLLYSVVIIIVLNPTTWEC</sequence>
<name>A0A0P7WVS1_SCLFO</name>
<dbReference type="Gene3D" id="1.20.140.150">
    <property type="match status" value="1"/>
</dbReference>
<dbReference type="Proteomes" id="UP000034805">
    <property type="component" value="Unassembled WGS sequence"/>
</dbReference>
<evidence type="ECO:0000256" key="2">
    <source>
        <dbReference type="ARBA" id="ARBA00004651"/>
    </source>
</evidence>
<evidence type="ECO:0000256" key="7">
    <source>
        <dbReference type="ARBA" id="ARBA00022949"/>
    </source>
</evidence>
<keyword evidence="6 10" id="KW-0812">Transmembrane</keyword>
<dbReference type="GO" id="GO:0005198">
    <property type="term" value="F:structural molecule activity"/>
    <property type="evidence" value="ECO:0007669"/>
    <property type="project" value="InterPro"/>
</dbReference>
<evidence type="ECO:0000256" key="9">
    <source>
        <dbReference type="ARBA" id="ARBA00023136"/>
    </source>
</evidence>
<dbReference type="AlphaFoldDB" id="A0A0P7WVS1"/>
<evidence type="ECO:0008006" key="13">
    <source>
        <dbReference type="Google" id="ProtNLM"/>
    </source>
</evidence>
<proteinExistence type="inferred from homology"/>
<dbReference type="Pfam" id="PF00822">
    <property type="entry name" value="PMP22_Claudin"/>
    <property type="match status" value="1"/>
</dbReference>